<gene>
    <name evidence="14" type="ORF">Pth03_42530</name>
</gene>
<dbReference type="GO" id="GO:0005886">
    <property type="term" value="C:plasma membrane"/>
    <property type="evidence" value="ECO:0007669"/>
    <property type="project" value="UniProtKB-SubCell"/>
</dbReference>
<evidence type="ECO:0000259" key="13">
    <source>
        <dbReference type="PROSITE" id="PS50885"/>
    </source>
</evidence>
<dbReference type="SUPFAM" id="SSF47384">
    <property type="entry name" value="Homodimeric domain of signal transducing histidine kinase"/>
    <property type="match status" value="1"/>
</dbReference>
<dbReference type="SMART" id="SM00387">
    <property type="entry name" value="HATPase_c"/>
    <property type="match status" value="1"/>
</dbReference>
<dbReference type="InterPro" id="IPR050428">
    <property type="entry name" value="TCS_sensor_his_kinase"/>
</dbReference>
<dbReference type="CDD" id="cd00082">
    <property type="entry name" value="HisKA"/>
    <property type="match status" value="1"/>
</dbReference>
<keyword evidence="15" id="KW-1185">Reference proteome</keyword>
<accession>A0A8J3XWX2</accession>
<dbReference type="InterPro" id="IPR004358">
    <property type="entry name" value="Sig_transdc_His_kin-like_C"/>
</dbReference>
<organism evidence="14 15">
    <name type="scientific">Planotetraspora thailandica</name>
    <dbReference type="NCBI Taxonomy" id="487172"/>
    <lineage>
        <taxon>Bacteria</taxon>
        <taxon>Bacillati</taxon>
        <taxon>Actinomycetota</taxon>
        <taxon>Actinomycetes</taxon>
        <taxon>Streptosporangiales</taxon>
        <taxon>Streptosporangiaceae</taxon>
        <taxon>Planotetraspora</taxon>
    </lineage>
</organism>
<evidence type="ECO:0000256" key="11">
    <source>
        <dbReference type="SAM" id="Phobius"/>
    </source>
</evidence>
<evidence type="ECO:0000256" key="9">
    <source>
        <dbReference type="ARBA" id="ARBA00023012"/>
    </source>
</evidence>
<keyword evidence="6 11" id="KW-0812">Transmembrane</keyword>
<dbReference type="EC" id="2.7.13.3" evidence="3"/>
<dbReference type="AlphaFoldDB" id="A0A8J3XWX2"/>
<dbReference type="InterPro" id="IPR036890">
    <property type="entry name" value="HATPase_C_sf"/>
</dbReference>
<dbReference type="Pfam" id="PF00512">
    <property type="entry name" value="HisKA"/>
    <property type="match status" value="1"/>
</dbReference>
<dbReference type="RefSeq" id="WP_203946050.1">
    <property type="nucleotide sequence ID" value="NZ_BOOR01000031.1"/>
</dbReference>
<dbReference type="PRINTS" id="PR00344">
    <property type="entry name" value="BCTRLSENSOR"/>
</dbReference>
<dbReference type="InterPro" id="IPR003661">
    <property type="entry name" value="HisK_dim/P_dom"/>
</dbReference>
<feature type="transmembrane region" description="Helical" evidence="11">
    <location>
        <begin position="12"/>
        <end position="36"/>
    </location>
</feature>
<feature type="domain" description="HAMP" evidence="13">
    <location>
        <begin position="178"/>
        <end position="231"/>
    </location>
</feature>
<dbReference type="InterPro" id="IPR003660">
    <property type="entry name" value="HAMP_dom"/>
</dbReference>
<evidence type="ECO:0000256" key="3">
    <source>
        <dbReference type="ARBA" id="ARBA00012438"/>
    </source>
</evidence>
<proteinExistence type="predicted"/>
<dbReference type="Gene3D" id="6.10.340.10">
    <property type="match status" value="1"/>
</dbReference>
<keyword evidence="9" id="KW-0902">Two-component regulatory system</keyword>
<feature type="domain" description="Histidine kinase" evidence="12">
    <location>
        <begin position="246"/>
        <end position="461"/>
    </location>
</feature>
<dbReference type="InterPro" id="IPR005467">
    <property type="entry name" value="His_kinase_dom"/>
</dbReference>
<dbReference type="InterPro" id="IPR036097">
    <property type="entry name" value="HisK_dim/P_sf"/>
</dbReference>
<evidence type="ECO:0000259" key="12">
    <source>
        <dbReference type="PROSITE" id="PS50109"/>
    </source>
</evidence>
<keyword evidence="8 11" id="KW-1133">Transmembrane helix</keyword>
<evidence type="ECO:0000313" key="14">
    <source>
        <dbReference type="EMBL" id="GII55864.1"/>
    </source>
</evidence>
<dbReference type="PANTHER" id="PTHR45436">
    <property type="entry name" value="SENSOR HISTIDINE KINASE YKOH"/>
    <property type="match status" value="1"/>
</dbReference>
<dbReference type="SUPFAM" id="SSF55874">
    <property type="entry name" value="ATPase domain of HSP90 chaperone/DNA topoisomerase II/histidine kinase"/>
    <property type="match status" value="1"/>
</dbReference>
<comment type="caution">
    <text evidence="14">The sequence shown here is derived from an EMBL/GenBank/DDBJ whole genome shotgun (WGS) entry which is preliminary data.</text>
</comment>
<evidence type="ECO:0000256" key="4">
    <source>
        <dbReference type="ARBA" id="ARBA00022553"/>
    </source>
</evidence>
<dbReference type="SMART" id="SM00388">
    <property type="entry name" value="HisKA"/>
    <property type="match status" value="1"/>
</dbReference>
<protein>
    <recommendedName>
        <fullName evidence="3">histidine kinase</fullName>
        <ecNumber evidence="3">2.7.13.3</ecNumber>
    </recommendedName>
</protein>
<dbReference type="PROSITE" id="PS50885">
    <property type="entry name" value="HAMP"/>
    <property type="match status" value="1"/>
</dbReference>
<dbReference type="EMBL" id="BOOR01000031">
    <property type="protein sequence ID" value="GII55864.1"/>
    <property type="molecule type" value="Genomic_DNA"/>
</dbReference>
<dbReference type="Proteomes" id="UP000605992">
    <property type="component" value="Unassembled WGS sequence"/>
</dbReference>
<dbReference type="SMART" id="SM00304">
    <property type="entry name" value="HAMP"/>
    <property type="match status" value="1"/>
</dbReference>
<evidence type="ECO:0000256" key="8">
    <source>
        <dbReference type="ARBA" id="ARBA00022989"/>
    </source>
</evidence>
<keyword evidence="10 11" id="KW-0472">Membrane</keyword>
<evidence type="ECO:0000256" key="6">
    <source>
        <dbReference type="ARBA" id="ARBA00022692"/>
    </source>
</evidence>
<feature type="transmembrane region" description="Helical" evidence="11">
    <location>
        <begin position="153"/>
        <end position="174"/>
    </location>
</feature>
<name>A0A8J3XWX2_9ACTN</name>
<dbReference type="Gene3D" id="3.30.565.10">
    <property type="entry name" value="Histidine kinase-like ATPase, C-terminal domain"/>
    <property type="match status" value="1"/>
</dbReference>
<reference evidence="14" key="1">
    <citation type="submission" date="2021-01" db="EMBL/GenBank/DDBJ databases">
        <title>Whole genome shotgun sequence of Planotetraspora thailandica NBRC 104271.</title>
        <authorList>
            <person name="Komaki H."/>
            <person name="Tamura T."/>
        </authorList>
    </citation>
    <scope>NUCLEOTIDE SEQUENCE</scope>
    <source>
        <strain evidence="14">NBRC 104271</strain>
    </source>
</reference>
<sequence>MSVGRGISITTRVTLFTGAVATLLTVLLALAIMTAIDHYVLENAKEEISAAGGRVAAEVEQGRVEYPLVGHPGRNVQVVDARGQVVASTPELQGKPPMAAFAPKGKHVTSSVVCGGDFPRRCEIVVAQRAQRGNEQWTVYASSPAIPVWVDPWVAGTVGTGAALTAIIITYLGLRTAKASLRPVTAIRAELDEINEDSAGRRVPVPPTTDEIHDLAESVNHTLARLHTALLQRQAALDRQRQIVADVSHDLRTPMTAMRAEVEDAMLAPLETNVTELCTVVLPRLNRLEAIARDLLTVAVLDSGMPGEEELVDLSELVDSELSARPPAKRVDSALEPGVHVLADRARLTRLVINLVDNAERYADTVIGVVVRREPDGPHADPPYGTAVLEVVDDGPGVDPDKRELVFQRFVRLDPARTAVAGGAGLGLAIARQIAEAEGGTLRIEDSSRGARLVLRLPLARGE</sequence>
<evidence type="ECO:0000313" key="15">
    <source>
        <dbReference type="Proteomes" id="UP000605992"/>
    </source>
</evidence>
<evidence type="ECO:0000256" key="2">
    <source>
        <dbReference type="ARBA" id="ARBA00004236"/>
    </source>
</evidence>
<dbReference type="PANTHER" id="PTHR45436:SF5">
    <property type="entry name" value="SENSOR HISTIDINE KINASE TRCS"/>
    <property type="match status" value="1"/>
</dbReference>
<keyword evidence="7" id="KW-0418">Kinase</keyword>
<dbReference type="PROSITE" id="PS50109">
    <property type="entry name" value="HIS_KIN"/>
    <property type="match status" value="1"/>
</dbReference>
<dbReference type="Gene3D" id="1.10.287.130">
    <property type="match status" value="1"/>
</dbReference>
<evidence type="ECO:0000256" key="7">
    <source>
        <dbReference type="ARBA" id="ARBA00022777"/>
    </source>
</evidence>
<evidence type="ECO:0000256" key="1">
    <source>
        <dbReference type="ARBA" id="ARBA00000085"/>
    </source>
</evidence>
<keyword evidence="4" id="KW-0597">Phosphoprotein</keyword>
<dbReference type="Pfam" id="PF00672">
    <property type="entry name" value="HAMP"/>
    <property type="match status" value="1"/>
</dbReference>
<dbReference type="Pfam" id="PF02518">
    <property type="entry name" value="HATPase_c"/>
    <property type="match status" value="1"/>
</dbReference>
<evidence type="ECO:0000256" key="10">
    <source>
        <dbReference type="ARBA" id="ARBA00023136"/>
    </source>
</evidence>
<dbReference type="GO" id="GO:0000155">
    <property type="term" value="F:phosphorelay sensor kinase activity"/>
    <property type="evidence" value="ECO:0007669"/>
    <property type="project" value="InterPro"/>
</dbReference>
<dbReference type="InterPro" id="IPR003594">
    <property type="entry name" value="HATPase_dom"/>
</dbReference>
<comment type="subcellular location">
    <subcellularLocation>
        <location evidence="2">Cell membrane</location>
    </subcellularLocation>
</comment>
<keyword evidence="5" id="KW-0808">Transferase</keyword>
<evidence type="ECO:0000256" key="5">
    <source>
        <dbReference type="ARBA" id="ARBA00022679"/>
    </source>
</evidence>
<comment type="catalytic activity">
    <reaction evidence="1">
        <text>ATP + protein L-histidine = ADP + protein N-phospho-L-histidine.</text>
        <dbReference type="EC" id="2.7.13.3"/>
    </reaction>
</comment>